<dbReference type="InterPro" id="IPR037104">
    <property type="entry name" value="Annexin_sf"/>
</dbReference>
<proteinExistence type="inferred from homology"/>
<dbReference type="SUPFAM" id="SSF47874">
    <property type="entry name" value="Annexin"/>
    <property type="match status" value="1"/>
</dbReference>
<keyword evidence="7" id="KW-1185">Reference proteome</keyword>
<protein>
    <recommendedName>
        <fullName evidence="4">Annexin</fullName>
    </recommendedName>
</protein>
<evidence type="ECO:0000256" key="2">
    <source>
        <dbReference type="ARBA" id="ARBA00022737"/>
    </source>
</evidence>
<evidence type="ECO:0000256" key="3">
    <source>
        <dbReference type="ARBA" id="ARBA00023216"/>
    </source>
</evidence>
<keyword evidence="4" id="KW-0106">Calcium</keyword>
<evidence type="ECO:0000256" key="1">
    <source>
        <dbReference type="ARBA" id="ARBA00007831"/>
    </source>
</evidence>
<dbReference type="InterPro" id="IPR018252">
    <property type="entry name" value="Annexin_repeat_CS"/>
</dbReference>
<comment type="similarity">
    <text evidence="1 4">Belongs to the annexin family.</text>
</comment>
<dbReference type="Pfam" id="PF00191">
    <property type="entry name" value="Annexin"/>
    <property type="match status" value="4"/>
</dbReference>
<comment type="domain">
    <text evidence="4">A pair of annexin repeats may form one binding site for calcium and phospholipid.</text>
</comment>
<dbReference type="PANTHER" id="PTHR10502:SF102">
    <property type="entry name" value="ANNEXIN B11"/>
    <property type="match status" value="1"/>
</dbReference>
<keyword evidence="3 4" id="KW-0041">Annexin</keyword>
<dbReference type="SMART" id="SM00335">
    <property type="entry name" value="ANX"/>
    <property type="match status" value="4"/>
</dbReference>
<dbReference type="PRINTS" id="PR00196">
    <property type="entry name" value="ANNEXIN"/>
</dbReference>
<organism evidence="6 7">
    <name type="scientific">Sphagnum jensenii</name>
    <dbReference type="NCBI Taxonomy" id="128206"/>
    <lineage>
        <taxon>Eukaryota</taxon>
        <taxon>Viridiplantae</taxon>
        <taxon>Streptophyta</taxon>
        <taxon>Embryophyta</taxon>
        <taxon>Bryophyta</taxon>
        <taxon>Sphagnophytina</taxon>
        <taxon>Sphagnopsida</taxon>
        <taxon>Sphagnales</taxon>
        <taxon>Sphagnaceae</taxon>
        <taxon>Sphagnum</taxon>
    </lineage>
</organism>
<keyword evidence="2 4" id="KW-0677">Repeat</keyword>
<reference evidence="6" key="1">
    <citation type="submission" date="2024-02" db="EMBL/GenBank/DDBJ databases">
        <authorList>
            <consortium name="ELIXIR-Norway"/>
            <consortium name="Elixir Norway"/>
        </authorList>
    </citation>
    <scope>NUCLEOTIDE SEQUENCE</scope>
</reference>
<dbReference type="PROSITE" id="PS00223">
    <property type="entry name" value="ANNEXIN_1"/>
    <property type="match status" value="1"/>
</dbReference>
<sequence>MGTLSLPQDSNLQEDCKDLRSAFKVLGCNEKKVIDILGRRTSAQRMEIAKAYQTVYGESLHKRLKSSFSGKLEKAMLLWMMDPAERDAVLLYECTKPGGTKGDHALLGILCTRNSAQLYLIKQAYYTMFNETLENHIDGCDTSIAADFQNKLLLAFARGNRPEGSNVDRHIALNDAHQLHKVCLGKMGNEDTIIRILSTRSCAQLTATFNYYHQHYGHDFEKALKKDKKDKAGEFEKALWVAVDCLRERAKYFAQELSTALGEEGTDDDTLIRVIISRCEIDMQYIKLEFANDSKKSLDEAIGRNTSGNYRNFLLTLIGHCDLGLYSPRRFSNVSSSYYSPQSSTSQQPSNGSASFYSPRSSGHGSFN</sequence>
<dbReference type="PANTHER" id="PTHR10502">
    <property type="entry name" value="ANNEXIN"/>
    <property type="match status" value="1"/>
</dbReference>
<dbReference type="PROSITE" id="PS51897">
    <property type="entry name" value="ANNEXIN_2"/>
    <property type="match status" value="4"/>
</dbReference>
<evidence type="ECO:0000256" key="4">
    <source>
        <dbReference type="RuleBase" id="RU003540"/>
    </source>
</evidence>
<dbReference type="Proteomes" id="UP001497444">
    <property type="component" value="Chromosome 4"/>
</dbReference>
<dbReference type="InterPro" id="IPR001464">
    <property type="entry name" value="Annexin"/>
</dbReference>
<evidence type="ECO:0000256" key="5">
    <source>
        <dbReference type="SAM" id="MobiDB-lite"/>
    </source>
</evidence>
<dbReference type="EMBL" id="OZ020099">
    <property type="protein sequence ID" value="CAK9272310.1"/>
    <property type="molecule type" value="Genomic_DNA"/>
</dbReference>
<feature type="compositionally biased region" description="Polar residues" evidence="5">
    <location>
        <begin position="356"/>
        <end position="368"/>
    </location>
</feature>
<accession>A0ABP0X229</accession>
<dbReference type="Gene3D" id="1.10.220.10">
    <property type="entry name" value="Annexin"/>
    <property type="match status" value="4"/>
</dbReference>
<dbReference type="InterPro" id="IPR018502">
    <property type="entry name" value="Annexin_repeat"/>
</dbReference>
<feature type="compositionally biased region" description="Low complexity" evidence="5">
    <location>
        <begin position="337"/>
        <end position="355"/>
    </location>
</feature>
<name>A0ABP0X229_9BRYO</name>
<evidence type="ECO:0000313" key="6">
    <source>
        <dbReference type="EMBL" id="CAK9272310.1"/>
    </source>
</evidence>
<gene>
    <name evidence="6" type="ORF">CSSPJE1EN1_LOCUS17788</name>
</gene>
<keyword evidence="4" id="KW-0111">Calcium/phospholipid-binding</keyword>
<evidence type="ECO:0000313" key="7">
    <source>
        <dbReference type="Proteomes" id="UP001497444"/>
    </source>
</evidence>
<feature type="region of interest" description="Disordered" evidence="5">
    <location>
        <begin position="337"/>
        <end position="368"/>
    </location>
</feature>